<keyword evidence="4" id="KW-1185">Reference proteome</keyword>
<accession>A0A0A8E6V3</accession>
<evidence type="ECO:0008006" key="5">
    <source>
        <dbReference type="Google" id="ProtNLM"/>
    </source>
</evidence>
<keyword evidence="1" id="KW-0175">Coiled coil</keyword>
<dbReference type="RefSeq" id="WP_002557591.1">
    <property type="nucleotide sequence ID" value="NZ_CP007585.1"/>
</dbReference>
<keyword evidence="2" id="KW-0472">Membrane</keyword>
<dbReference type="AlphaFoldDB" id="A0A0A8E6V3"/>
<feature type="transmembrane region" description="Helical" evidence="2">
    <location>
        <begin position="12"/>
        <end position="33"/>
    </location>
</feature>
<dbReference type="HOGENOM" id="CLU_665372_0_0_14"/>
<name>A0A0A8E6V3_MESFC</name>
<dbReference type="KEGG" id="mfq:MYF_00620"/>
<protein>
    <recommendedName>
        <fullName evidence="5">Lipoprotein</fullName>
    </recommendedName>
</protein>
<dbReference type="Proteomes" id="UP000031129">
    <property type="component" value="Chromosome"/>
</dbReference>
<reference evidence="3 4" key="1">
    <citation type="journal article" date="2015" name="Genome Announc.">
        <title>Complete Genome Sequence of Mycoplasma flocculare Strain Ms42T (ATCC 27399T).</title>
        <authorList>
            <person name="Calcutt M.J."/>
            <person name="Foecking M.F."/>
            <person name="Heidari M.B."/>
            <person name="McIntosh M.A."/>
        </authorList>
    </citation>
    <scope>NUCLEOTIDE SEQUENCE [LARGE SCALE GENOMIC DNA]</scope>
    <source>
        <strain evidence="4">ATCC 27399</strain>
    </source>
</reference>
<keyword evidence="2" id="KW-0812">Transmembrane</keyword>
<dbReference type="STRING" id="743971.MYF_00620"/>
<proteinExistence type="predicted"/>
<keyword evidence="2" id="KW-1133">Transmembrane helix</keyword>
<organism evidence="3 4">
    <name type="scientific">Mesomycoplasma flocculare ATCC 27399</name>
    <dbReference type="NCBI Taxonomy" id="743971"/>
    <lineage>
        <taxon>Bacteria</taxon>
        <taxon>Bacillati</taxon>
        <taxon>Mycoplasmatota</taxon>
        <taxon>Mycoplasmoidales</taxon>
        <taxon>Metamycoplasmataceae</taxon>
        <taxon>Mesomycoplasma</taxon>
    </lineage>
</organism>
<sequence>MGKTIGKAKFCIILKAVFFFSFFLLVSCFQIDLNMNSNYNKAKNSVTSVNKKSFVFQSVMTGLPKSQKKPATKFVGMLTYEEIENLKVGQINEEEYFGFEEVLVKFFNTLDAEVEFKKKEQLFMNLRRKIELVNSKINLGINEDKEYISQKKSEIKIKQPVFEDESDRSFYKEQIELFESDKDLKKFLEKKNKYLFIEENFIKEQKQWNPVIKLIFQLNMARFHLDFIEITQQITKNIIIAIIDYVINLEATKKTEQKLTSEINNLSEQKSKIGLEIKKEKENIQLKLQEKDKLNEETYKKIEKISQKIVEKKVSLEELKQKNSQILRLDVKKIIDFLASFFDPILHYSIKSDYVFQNEINLRVNNQLAFSKFFEFFTKNLKKKLKKYNLESPFSIMGEKKRIIIEKYFIPII</sequence>
<evidence type="ECO:0000313" key="4">
    <source>
        <dbReference type="Proteomes" id="UP000031129"/>
    </source>
</evidence>
<gene>
    <name evidence="3" type="ORF">MYF_00620</name>
</gene>
<evidence type="ECO:0000256" key="2">
    <source>
        <dbReference type="SAM" id="Phobius"/>
    </source>
</evidence>
<feature type="coiled-coil region" evidence="1">
    <location>
        <begin position="249"/>
        <end position="322"/>
    </location>
</feature>
<evidence type="ECO:0000256" key="1">
    <source>
        <dbReference type="SAM" id="Coils"/>
    </source>
</evidence>
<dbReference type="EMBL" id="CP007585">
    <property type="protein sequence ID" value="AJC49684.1"/>
    <property type="molecule type" value="Genomic_DNA"/>
</dbReference>
<evidence type="ECO:0000313" key="3">
    <source>
        <dbReference type="EMBL" id="AJC49684.1"/>
    </source>
</evidence>
<dbReference type="PROSITE" id="PS51257">
    <property type="entry name" value="PROKAR_LIPOPROTEIN"/>
    <property type="match status" value="1"/>
</dbReference>